<dbReference type="Proteomes" id="UP000218731">
    <property type="component" value="Plasmid pKF715A"/>
</dbReference>
<keyword evidence="1" id="KW-0614">Plasmid</keyword>
<name>A0A1L7NMN0_PSEPU</name>
<sequence length="63" mass="6819">MATITGFGTAPEIAAEGYKLKKTVEGTDEAVLAQFDGQDVKLVRGAAIFGRDGHYEFALMVRR</sequence>
<accession>A0A1L7NMN0</accession>
<protein>
    <submittedName>
        <fullName evidence="1">Uncharacterized protein</fullName>
    </submittedName>
</protein>
<dbReference type="RefSeq" id="WP_020308243.1">
    <property type="nucleotide sequence ID" value="NZ_AP015030.1"/>
</dbReference>
<evidence type="ECO:0000313" key="1">
    <source>
        <dbReference type="EMBL" id="BAW26673.1"/>
    </source>
</evidence>
<organism evidence="1 2">
    <name type="scientific">Pseudomonas putida</name>
    <name type="common">Arthrobacter siderocapsulatus</name>
    <dbReference type="NCBI Taxonomy" id="303"/>
    <lineage>
        <taxon>Bacteria</taxon>
        <taxon>Pseudomonadati</taxon>
        <taxon>Pseudomonadota</taxon>
        <taxon>Gammaproteobacteria</taxon>
        <taxon>Pseudomonadales</taxon>
        <taxon>Pseudomonadaceae</taxon>
        <taxon>Pseudomonas</taxon>
    </lineage>
</organism>
<proteinExistence type="predicted"/>
<gene>
    <name evidence="1" type="ORF">KF715C_pA1680</name>
</gene>
<evidence type="ECO:0000313" key="2">
    <source>
        <dbReference type="Proteomes" id="UP000218731"/>
    </source>
</evidence>
<geneLocation type="plasmid" evidence="2">
    <name>pkf715a dna</name>
</geneLocation>
<reference evidence="1 2" key="1">
    <citation type="submission" date="2015-11" db="EMBL/GenBank/DDBJ databases">
        <title>Complete genome sequencing of a biphenyl-degrading bacterium, Pseudomonas putida KF715 (=NBRC110667).</title>
        <authorList>
            <person name="Suenaga H."/>
            <person name="Fujihara N."/>
            <person name="Watanabe T."/>
            <person name="Hirose J."/>
            <person name="Kimura N."/>
            <person name="Yamazoe A."/>
            <person name="Hosoyama A."/>
            <person name="Shimodaira J."/>
            <person name="Furukawa K."/>
        </authorList>
    </citation>
    <scope>NUCLEOTIDE SEQUENCE [LARGE SCALE GENOMIC DNA]</scope>
    <source>
        <strain evidence="1 2">KF715</strain>
        <plasmid evidence="2">Plasmid pkf715a dna</plasmid>
    </source>
</reference>
<dbReference type="EMBL" id="AP015030">
    <property type="protein sequence ID" value="BAW26673.1"/>
    <property type="molecule type" value="Genomic_DNA"/>
</dbReference>
<dbReference type="AlphaFoldDB" id="A0A1L7NMN0"/>